<evidence type="ECO:0000256" key="2">
    <source>
        <dbReference type="ARBA" id="ARBA00023180"/>
    </source>
</evidence>
<dbReference type="Gene3D" id="2.90.10.10">
    <property type="entry name" value="Bulb-type lectin domain"/>
    <property type="match status" value="1"/>
</dbReference>
<organism evidence="5 6">
    <name type="scientific">Rhododendron williamsianum</name>
    <dbReference type="NCBI Taxonomy" id="262921"/>
    <lineage>
        <taxon>Eukaryota</taxon>
        <taxon>Viridiplantae</taxon>
        <taxon>Streptophyta</taxon>
        <taxon>Embryophyta</taxon>
        <taxon>Tracheophyta</taxon>
        <taxon>Spermatophyta</taxon>
        <taxon>Magnoliopsida</taxon>
        <taxon>eudicotyledons</taxon>
        <taxon>Gunneridae</taxon>
        <taxon>Pentapetalae</taxon>
        <taxon>asterids</taxon>
        <taxon>Ericales</taxon>
        <taxon>Ericaceae</taxon>
        <taxon>Ericoideae</taxon>
        <taxon>Rhodoreae</taxon>
        <taxon>Rhododendron</taxon>
    </lineage>
</organism>
<dbReference type="PROSITE" id="PS50927">
    <property type="entry name" value="BULB_LECTIN"/>
    <property type="match status" value="1"/>
</dbReference>
<proteinExistence type="predicted"/>
<dbReference type="PIRSF" id="PIRSF002686">
    <property type="entry name" value="SLG"/>
    <property type="match status" value="1"/>
</dbReference>
<dbReference type="EMBL" id="QEFC01001477">
    <property type="protein sequence ID" value="KAE9457582.1"/>
    <property type="molecule type" value="Genomic_DNA"/>
</dbReference>
<dbReference type="Proteomes" id="UP000428333">
    <property type="component" value="Linkage Group LG06"/>
</dbReference>
<gene>
    <name evidence="5" type="ORF">C3L33_10514</name>
</gene>
<protein>
    <recommendedName>
        <fullName evidence="7">Bulb-type lectin domain-containing protein</fullName>
    </recommendedName>
</protein>
<evidence type="ECO:0000259" key="4">
    <source>
        <dbReference type="PROSITE" id="PS50948"/>
    </source>
</evidence>
<dbReference type="PANTHER" id="PTHR47976">
    <property type="entry name" value="G-TYPE LECTIN S-RECEPTOR-LIKE SERINE/THREONINE-PROTEIN KINASE SD2-5"/>
    <property type="match status" value="1"/>
</dbReference>
<dbReference type="OrthoDB" id="4062651at2759"/>
<feature type="non-terminal residue" evidence="5">
    <location>
        <position position="1"/>
    </location>
</feature>
<comment type="caution">
    <text evidence="5">The sequence shown here is derived from an EMBL/GenBank/DDBJ whole genome shotgun (WGS) entry which is preliminary data.</text>
</comment>
<feature type="domain" description="Apple" evidence="4">
    <location>
        <begin position="301"/>
        <end position="390"/>
    </location>
</feature>
<accession>A0A6A4LJU4</accession>
<evidence type="ECO:0000313" key="6">
    <source>
        <dbReference type="Proteomes" id="UP000428333"/>
    </source>
</evidence>
<dbReference type="InterPro" id="IPR036426">
    <property type="entry name" value="Bulb-type_lectin_dom_sf"/>
</dbReference>
<evidence type="ECO:0000259" key="3">
    <source>
        <dbReference type="PROSITE" id="PS50927"/>
    </source>
</evidence>
<dbReference type="InterPro" id="IPR051343">
    <property type="entry name" value="G-type_lectin_kinases/EP1-like"/>
</dbReference>
<dbReference type="PANTHER" id="PTHR47976:SF30">
    <property type="entry name" value="RECEPTOR-LIKE SERINE_THREONINE-PROTEIN KINASE"/>
    <property type="match status" value="1"/>
</dbReference>
<dbReference type="Pfam" id="PF01453">
    <property type="entry name" value="B_lectin"/>
    <property type="match status" value="1"/>
</dbReference>
<keyword evidence="6" id="KW-1185">Reference proteome</keyword>
<dbReference type="InterPro" id="IPR035446">
    <property type="entry name" value="SLSG/EP1"/>
</dbReference>
<evidence type="ECO:0000256" key="1">
    <source>
        <dbReference type="ARBA" id="ARBA00022729"/>
    </source>
</evidence>
<evidence type="ECO:0000313" key="5">
    <source>
        <dbReference type="EMBL" id="KAE9457582.1"/>
    </source>
</evidence>
<reference evidence="5 6" key="1">
    <citation type="journal article" date="2019" name="Genome Biol. Evol.">
        <title>The Rhododendron genome and chromosomal organization provide insight into shared whole-genome duplications across the heath family (Ericaceae).</title>
        <authorList>
            <person name="Soza V.L."/>
            <person name="Lindsley D."/>
            <person name="Waalkes A."/>
            <person name="Ramage E."/>
            <person name="Patwardhan R.P."/>
            <person name="Burton J.N."/>
            <person name="Adey A."/>
            <person name="Kumar A."/>
            <person name="Qiu R."/>
            <person name="Shendure J."/>
            <person name="Hall B."/>
        </authorList>
    </citation>
    <scope>NUCLEOTIDE SEQUENCE [LARGE SCALE GENOMIC DNA]</scope>
    <source>
        <strain evidence="5">RSF 1966-606</strain>
    </source>
</reference>
<dbReference type="InterPro" id="IPR003609">
    <property type="entry name" value="Pan_app"/>
</dbReference>
<keyword evidence="1" id="KW-0732">Signal</keyword>
<keyword evidence="2" id="KW-0325">Glycoprotein</keyword>
<dbReference type="AlphaFoldDB" id="A0A6A4LJU4"/>
<dbReference type="SMART" id="SM00108">
    <property type="entry name" value="B_lectin"/>
    <property type="match status" value="1"/>
</dbReference>
<dbReference type="CDD" id="cd00028">
    <property type="entry name" value="B_lectin"/>
    <property type="match status" value="1"/>
</dbReference>
<evidence type="ECO:0008006" key="7">
    <source>
        <dbReference type="Google" id="ProtNLM"/>
    </source>
</evidence>
<feature type="domain" description="Bulb-type lectin" evidence="3">
    <location>
        <begin position="1"/>
        <end position="122"/>
    </location>
</feature>
<dbReference type="Pfam" id="PF08276">
    <property type="entry name" value="PAN_2"/>
    <property type="match status" value="1"/>
</dbReference>
<sequence length="425" mass="47306">MTPVLYPSSASQFVSGFFCFFEETTCFFGIFIFGERKPFDTQNYSTLLNPQPVWSANWDRPVEGNATLKLTGDGDLILEDVDGDMAWSTNTGGKSVTGLRFTEFGNLVLFDSNNATVWQSFDHPTDSLLIGQKLVSNSGQKLIARTSSSNFSRGLYSLSVQNGHLLGYMEANPPVVYYKSTLEANPNSKNSEKEYVVFENGTFNGQTFARGSTAQFMRLEPDGHLKVYEWVQSEWKTMADLLIINFGDCGYPMVCGKYSICSLNGQCSSCFAGSSNDTGIFKQINYKQTNLGCSLVTPISCDHSRYTRLVEIKNISYFTLNWRHLYELDEKTGLEDCKNACLRKCSCKAALFVDTSYHQAMRGCMLLSEVFSLMDDEGGYMNTSIFLKVQNSPTKQSSPPIDFPRKKSRSGTIILGSSLGALFGI</sequence>
<dbReference type="PROSITE" id="PS50948">
    <property type="entry name" value="PAN"/>
    <property type="match status" value="1"/>
</dbReference>
<dbReference type="InterPro" id="IPR001480">
    <property type="entry name" value="Bulb-type_lectin_dom"/>
</dbReference>
<dbReference type="SUPFAM" id="SSF51110">
    <property type="entry name" value="alpha-D-mannose-specific plant lectins"/>
    <property type="match status" value="1"/>
</dbReference>
<name>A0A6A4LJU4_9ERIC</name>